<gene>
    <name evidence="9" type="primary">recJ</name>
    <name evidence="9" type="ORF">RBH19_00285</name>
</gene>
<dbReference type="Proteomes" id="UP001239019">
    <property type="component" value="Unassembled WGS sequence"/>
</dbReference>
<dbReference type="Pfam" id="PF02272">
    <property type="entry name" value="DHHA1"/>
    <property type="match status" value="1"/>
</dbReference>
<dbReference type="InterPro" id="IPR041122">
    <property type="entry name" value="RecJ_OB"/>
</dbReference>
<protein>
    <recommendedName>
        <fullName evidence="2">Single-stranded-DNA-specific exonuclease RecJ</fullName>
    </recommendedName>
</protein>
<name>A0ABU0W3E2_9GAMM</name>
<evidence type="ECO:0000259" key="6">
    <source>
        <dbReference type="Pfam" id="PF01368"/>
    </source>
</evidence>
<evidence type="ECO:0000256" key="2">
    <source>
        <dbReference type="ARBA" id="ARBA00019841"/>
    </source>
</evidence>
<dbReference type="RefSeq" id="WP_306726799.1">
    <property type="nucleotide sequence ID" value="NZ_JAVDDT010000001.1"/>
</dbReference>
<comment type="caution">
    <text evidence="9">The sequence shown here is derived from an EMBL/GenBank/DDBJ whole genome shotgun (WGS) entry which is preliminary data.</text>
</comment>
<accession>A0ABU0W3E2</accession>
<evidence type="ECO:0000256" key="4">
    <source>
        <dbReference type="ARBA" id="ARBA00022801"/>
    </source>
</evidence>
<dbReference type="InterPro" id="IPR001667">
    <property type="entry name" value="DDH_dom"/>
</dbReference>
<keyword evidence="10" id="KW-1185">Reference proteome</keyword>
<keyword evidence="5 9" id="KW-0269">Exonuclease</keyword>
<dbReference type="InterPro" id="IPR051673">
    <property type="entry name" value="SSDNA_exonuclease_RecJ"/>
</dbReference>
<dbReference type="InterPro" id="IPR038763">
    <property type="entry name" value="DHH_sf"/>
</dbReference>
<dbReference type="NCBIfam" id="TIGR00644">
    <property type="entry name" value="recJ"/>
    <property type="match status" value="1"/>
</dbReference>
<dbReference type="InterPro" id="IPR003156">
    <property type="entry name" value="DHHA1_dom"/>
</dbReference>
<evidence type="ECO:0000256" key="5">
    <source>
        <dbReference type="ARBA" id="ARBA00022839"/>
    </source>
</evidence>
<feature type="domain" description="DHHA1" evidence="7">
    <location>
        <begin position="358"/>
        <end position="455"/>
    </location>
</feature>
<dbReference type="EMBL" id="JAVDDT010000001">
    <property type="protein sequence ID" value="MDQ2068308.1"/>
    <property type="molecule type" value="Genomic_DNA"/>
</dbReference>
<sequence length="578" mass="63558">MSVSSRIRRRQVADAARLPAHLHPVLRRLYAARGVRDKRELDYGSGKLLTPEALGGMPDAVALLESHLAGGRILVVGDFDADGATSTALLLDALRAMGAASVDYLVPNRFEYGYGLTPEIVALALGRPQPPTLIITVDNGISSLEGVALARERGVDVLVTDHHLPGPELPNANAILNPNLPGDDFPSRHLAGVGVVFYLLLGLRAHLRKRHWFAEGQRKEPRLADWLDLVALGTVADLVPLDHNNRILVHQGLERMRSGRLRPGIDALIRVAGRQRTDINCADLGFAVAPRLNAAGRLDDMSHGIETLLATDGDRAWERAQVLDAMNQRRRDIEFEMQQQAERAIDRLQVAEGEGLPSVVTLYRKDWHPGIVGLVASRIRERIHRPVAALARGENGRLKGSLRSVAGIHIRDVLADVDTRNPGLIERFGGHAMAAGLSLPESQLSRFRQQLEQAVDRVADSDALAGIVFSDGELPARDFTLEFAETLRRAGPWGQGFPEPLFDGVFHVLDSRIVGERHLKCRLQLPQVATPIEGIAFNPPAQWLDGLPEQVRLAYRLDVNEYRGLRRPQLVIEVIEAV</sequence>
<dbReference type="InterPro" id="IPR004610">
    <property type="entry name" value="RecJ"/>
</dbReference>
<evidence type="ECO:0000259" key="8">
    <source>
        <dbReference type="Pfam" id="PF17768"/>
    </source>
</evidence>
<dbReference type="GO" id="GO:0004527">
    <property type="term" value="F:exonuclease activity"/>
    <property type="evidence" value="ECO:0007669"/>
    <property type="project" value="UniProtKB-KW"/>
</dbReference>
<evidence type="ECO:0000313" key="10">
    <source>
        <dbReference type="Proteomes" id="UP001239019"/>
    </source>
</evidence>
<keyword evidence="3" id="KW-0540">Nuclease</keyword>
<proteinExistence type="inferred from homology"/>
<dbReference type="PANTHER" id="PTHR30255">
    <property type="entry name" value="SINGLE-STRANDED-DNA-SPECIFIC EXONUCLEASE RECJ"/>
    <property type="match status" value="1"/>
</dbReference>
<evidence type="ECO:0000256" key="3">
    <source>
        <dbReference type="ARBA" id="ARBA00022722"/>
    </source>
</evidence>
<dbReference type="Pfam" id="PF01368">
    <property type="entry name" value="DHH"/>
    <property type="match status" value="1"/>
</dbReference>
<comment type="similarity">
    <text evidence="1">Belongs to the RecJ family.</text>
</comment>
<organism evidence="9 10">
    <name type="scientific">Natronospira bacteriovora</name>
    <dbReference type="NCBI Taxonomy" id="3069753"/>
    <lineage>
        <taxon>Bacteria</taxon>
        <taxon>Pseudomonadati</taxon>
        <taxon>Pseudomonadota</taxon>
        <taxon>Gammaproteobacteria</taxon>
        <taxon>Natronospirales</taxon>
        <taxon>Natronospiraceae</taxon>
        <taxon>Natronospira</taxon>
    </lineage>
</organism>
<dbReference type="Pfam" id="PF17768">
    <property type="entry name" value="RecJ_OB"/>
    <property type="match status" value="1"/>
</dbReference>
<feature type="domain" description="RecJ OB" evidence="8">
    <location>
        <begin position="471"/>
        <end position="573"/>
    </location>
</feature>
<evidence type="ECO:0000313" key="9">
    <source>
        <dbReference type="EMBL" id="MDQ2068308.1"/>
    </source>
</evidence>
<dbReference type="Gene3D" id="3.90.1640.30">
    <property type="match status" value="1"/>
</dbReference>
<feature type="domain" description="DDH" evidence="6">
    <location>
        <begin position="72"/>
        <end position="234"/>
    </location>
</feature>
<evidence type="ECO:0000256" key="1">
    <source>
        <dbReference type="ARBA" id="ARBA00005915"/>
    </source>
</evidence>
<dbReference type="PANTHER" id="PTHR30255:SF2">
    <property type="entry name" value="SINGLE-STRANDED-DNA-SPECIFIC EXONUCLEASE RECJ"/>
    <property type="match status" value="1"/>
</dbReference>
<evidence type="ECO:0000259" key="7">
    <source>
        <dbReference type="Pfam" id="PF02272"/>
    </source>
</evidence>
<dbReference type="Gene3D" id="3.10.310.30">
    <property type="match status" value="1"/>
</dbReference>
<dbReference type="SUPFAM" id="SSF64182">
    <property type="entry name" value="DHH phosphoesterases"/>
    <property type="match status" value="1"/>
</dbReference>
<keyword evidence="4" id="KW-0378">Hydrolase</keyword>
<reference evidence="9 10" key="1">
    <citation type="submission" date="2023-08" db="EMBL/GenBank/DDBJ databases">
        <title>Whole-genome sequencing of halo(alkali)philic microorganisms from hypersaline lakes.</title>
        <authorList>
            <person name="Sorokin D.Y."/>
            <person name="Abbas B."/>
            <person name="Merkel A.Y."/>
        </authorList>
    </citation>
    <scope>NUCLEOTIDE SEQUENCE [LARGE SCALE GENOMIC DNA]</scope>
    <source>
        <strain evidence="9 10">AB-CW4</strain>
    </source>
</reference>